<feature type="transmembrane region" description="Helical" evidence="2">
    <location>
        <begin position="583"/>
        <end position="609"/>
    </location>
</feature>
<keyword evidence="2" id="KW-1133">Transmembrane helix</keyword>
<comment type="caution">
    <text evidence="3">The sequence shown here is derived from an EMBL/GenBank/DDBJ whole genome shotgun (WGS) entry which is preliminary data.</text>
</comment>
<keyword evidence="4" id="KW-1185">Reference proteome</keyword>
<evidence type="ECO:0000256" key="2">
    <source>
        <dbReference type="SAM" id="Phobius"/>
    </source>
</evidence>
<name>A0A401J371_SPHXE</name>
<gene>
    <name evidence="3" type="ORF">MBESOW_P2339</name>
</gene>
<feature type="transmembrane region" description="Helical" evidence="2">
    <location>
        <begin position="656"/>
        <end position="676"/>
    </location>
</feature>
<feature type="transmembrane region" description="Helical" evidence="2">
    <location>
        <begin position="630"/>
        <end position="650"/>
    </location>
</feature>
<keyword evidence="1" id="KW-0175">Coiled coil</keyword>
<dbReference type="EMBL" id="BBQY01000014">
    <property type="protein sequence ID" value="GBH31078.1"/>
    <property type="molecule type" value="Genomic_DNA"/>
</dbReference>
<keyword evidence="2" id="KW-0472">Membrane</keyword>
<dbReference type="InterPro" id="IPR027417">
    <property type="entry name" value="P-loop_NTPase"/>
</dbReference>
<sequence>MRKFSASAGAMIVVLLLIASWPLISASAQQPTATPTAAVEARPSPAATRAEQINALIAGKLSTDIDAASLFTNSLTDTGGTRLRWVISMMGDSRLYDAARKDPASLAGLSADDAKLAIAQAGFLRLPASRRATVLGDHQRRQAEARRVASEAEQSGRKIEALRQTISGLQAFLDGKPTPPSSLAVNLLEPAGVALVRDRRESLLAAAPQKTDTAQSAAVPPDIAADPSAIIAGLTRQVDDLYRRILSLPPAEQARLAAIQRAAGTQNQEELRAVEMANQQLAAANAAAAQANSETDRLIASEQQRLSVIKQSIAASRLDLARQTAQTEQVAETALGWRRQVNNLAKSSAQAGAADAVYLQLIDALRGVRKDLAASLSLPTTATIAIPEVPPLDSLLPPNDPRTASLQSLNRELSADAGQLSTEADAAGWARRTALYQAMAEMNGARLALIPSLTGDMRARVTGFDEEGLAQVRREMNQIVLTVRYNLALGVERFGQLGSTSLRPGSDLVFGVIELLVVVALFRMWRRRGDPLLGSIERGYATRRPATLSSSFLALAVGVIRKVRRPLDWLLLILVIRWLLPRLFELAVLDIIWLVLVWFLAAAVMVQLIDAVAQGDRQDDPRANLRRRSLRLVIGAILGVGLALSLTAASVGHGAIYSWVLSFCWFLIIPVVVLLANWWRERISALAALGSSNSAVLAWSSSHSTGLSGTLGRILAGGLLLFQGAQTVVARRISQLALIREISGQRARERAAARVVADEASGRYSPIPLEQAERLTPHGRPVVDMTDHVPFGHTKIPSMAAGRLIAVVGERGLGKTTAMAGLLAANPVVAKIELAAGTSGFEGITSALADKLGCKGDVEAIKSRLNEQDTYISVDDVQRLIVPAIGGLAGFDKLIALARSTGSRTAWAFAIGGPAWSYLTRARADRALFDDVVILKRWTLEEIVGLIERRTDQAGLKPVFNLENYNAGAMLFDSEISPEERARRGYFEELTSQCDGNPAVALEFWRRSLFVDQETGSVSVRTYRAPDLSGLTALPPATQFVLRAILQMEIATLSSIVRSTDLSEVVVGEALRALSQLGVIYETGDAYRLSLYWYQDVRRLLERQNLIVRSVS</sequence>
<feature type="coiled-coil region" evidence="1">
    <location>
        <begin position="267"/>
        <end position="294"/>
    </location>
</feature>
<proteinExistence type="predicted"/>
<dbReference type="SUPFAM" id="SSF52540">
    <property type="entry name" value="P-loop containing nucleoside triphosphate hydrolases"/>
    <property type="match status" value="1"/>
</dbReference>
<evidence type="ECO:0000256" key="1">
    <source>
        <dbReference type="SAM" id="Coils"/>
    </source>
</evidence>
<organism evidence="3 4">
    <name type="scientific">Sphingobium xenophagum</name>
    <dbReference type="NCBI Taxonomy" id="121428"/>
    <lineage>
        <taxon>Bacteria</taxon>
        <taxon>Pseudomonadati</taxon>
        <taxon>Pseudomonadota</taxon>
        <taxon>Alphaproteobacteria</taxon>
        <taxon>Sphingomonadales</taxon>
        <taxon>Sphingomonadaceae</taxon>
        <taxon>Sphingobium</taxon>
    </lineage>
</organism>
<protein>
    <submittedName>
        <fullName evidence="3">Uncharacterized protein</fullName>
    </submittedName>
</protein>
<evidence type="ECO:0000313" key="3">
    <source>
        <dbReference type="EMBL" id="GBH31078.1"/>
    </source>
</evidence>
<dbReference type="Proteomes" id="UP000290975">
    <property type="component" value="Unassembled WGS sequence"/>
</dbReference>
<dbReference type="AlphaFoldDB" id="A0A401J371"/>
<reference evidence="3 4" key="1">
    <citation type="submission" date="2014-12" db="EMBL/GenBank/DDBJ databases">
        <title>Whole genome sequencing of Sphingobium xenophagum OW59.</title>
        <authorList>
            <person name="Ohta Y."/>
            <person name="Nishi S."/>
            <person name="Hatada Y."/>
        </authorList>
    </citation>
    <scope>NUCLEOTIDE SEQUENCE [LARGE SCALE GENOMIC DNA]</scope>
    <source>
        <strain evidence="3 4">OW59</strain>
    </source>
</reference>
<dbReference type="RefSeq" id="WP_130752898.1">
    <property type="nucleotide sequence ID" value="NZ_BBQY01000014.1"/>
</dbReference>
<evidence type="ECO:0000313" key="4">
    <source>
        <dbReference type="Proteomes" id="UP000290975"/>
    </source>
</evidence>
<keyword evidence="2" id="KW-0812">Transmembrane</keyword>
<accession>A0A401J371</accession>